<dbReference type="InterPro" id="IPR036987">
    <property type="entry name" value="SRA-YDG_sf"/>
</dbReference>
<dbReference type="EMBL" id="JBHULN010000023">
    <property type="protein sequence ID" value="MFD2573979.1"/>
    <property type="molecule type" value="Genomic_DNA"/>
</dbReference>
<name>A0ABW5MBU8_9BACT</name>
<dbReference type="PANTHER" id="PTHR14140:SF27">
    <property type="entry name" value="OS04G0289800 PROTEIN"/>
    <property type="match status" value="1"/>
</dbReference>
<evidence type="ECO:0000259" key="1">
    <source>
        <dbReference type="PROSITE" id="PS51015"/>
    </source>
</evidence>
<sequence>MSSKPWSVPTPLENFKPGDWFANRIELSLSGLHRPRRAGIGGTIRNGSDSIVLSGVYEDDVDLGDVVWYVGHGGRDAKTGRQIADQTLDRYNLALMRSYETGRPLRLIRGATLQNQFAPETGYRYEGLYRVVEAERIVGKSGFRVWMFRLVQLAP</sequence>
<proteinExistence type="predicted"/>
<dbReference type="InterPro" id="IPR003105">
    <property type="entry name" value="SRA_YDG"/>
</dbReference>
<feature type="domain" description="YDG" evidence="1">
    <location>
        <begin position="10"/>
        <end position="152"/>
    </location>
</feature>
<comment type="caution">
    <text evidence="2">The sequence shown here is derived from an EMBL/GenBank/DDBJ whole genome shotgun (WGS) entry which is preliminary data.</text>
</comment>
<dbReference type="Proteomes" id="UP001597469">
    <property type="component" value="Unassembled WGS sequence"/>
</dbReference>
<dbReference type="InterPro" id="IPR045134">
    <property type="entry name" value="UHRF1/2-like"/>
</dbReference>
<dbReference type="PROSITE" id="PS51015">
    <property type="entry name" value="YDG"/>
    <property type="match status" value="1"/>
</dbReference>
<accession>A0ABW5MBU8</accession>
<dbReference type="PANTHER" id="PTHR14140">
    <property type="entry name" value="E3 UBIQUITIN-PROTEIN LIGASE UHRF-RELATED"/>
    <property type="match status" value="1"/>
</dbReference>
<dbReference type="SMART" id="SM00466">
    <property type="entry name" value="SRA"/>
    <property type="match status" value="1"/>
</dbReference>
<organism evidence="2 3">
    <name type="scientific">Spirosoma soli</name>
    <dbReference type="NCBI Taxonomy" id="1770529"/>
    <lineage>
        <taxon>Bacteria</taxon>
        <taxon>Pseudomonadati</taxon>
        <taxon>Bacteroidota</taxon>
        <taxon>Cytophagia</taxon>
        <taxon>Cytophagales</taxon>
        <taxon>Cytophagaceae</taxon>
        <taxon>Spirosoma</taxon>
    </lineage>
</organism>
<keyword evidence="3" id="KW-1185">Reference proteome</keyword>
<dbReference type="SUPFAM" id="SSF88697">
    <property type="entry name" value="PUA domain-like"/>
    <property type="match status" value="1"/>
</dbReference>
<dbReference type="Gene3D" id="2.30.280.10">
    <property type="entry name" value="SRA-YDG"/>
    <property type="match status" value="1"/>
</dbReference>
<dbReference type="Pfam" id="PF02182">
    <property type="entry name" value="SAD_SRA"/>
    <property type="match status" value="1"/>
</dbReference>
<evidence type="ECO:0000313" key="3">
    <source>
        <dbReference type="Proteomes" id="UP001597469"/>
    </source>
</evidence>
<gene>
    <name evidence="2" type="ORF">ACFSUS_25305</name>
</gene>
<protein>
    <submittedName>
        <fullName evidence="2">YDG/SRA domain-containing protein</fullName>
    </submittedName>
</protein>
<evidence type="ECO:0000313" key="2">
    <source>
        <dbReference type="EMBL" id="MFD2573979.1"/>
    </source>
</evidence>
<dbReference type="InterPro" id="IPR015947">
    <property type="entry name" value="PUA-like_sf"/>
</dbReference>
<reference evidence="3" key="1">
    <citation type="journal article" date="2019" name="Int. J. Syst. Evol. Microbiol.">
        <title>The Global Catalogue of Microorganisms (GCM) 10K type strain sequencing project: providing services to taxonomists for standard genome sequencing and annotation.</title>
        <authorList>
            <consortium name="The Broad Institute Genomics Platform"/>
            <consortium name="The Broad Institute Genome Sequencing Center for Infectious Disease"/>
            <person name="Wu L."/>
            <person name="Ma J."/>
        </authorList>
    </citation>
    <scope>NUCLEOTIDE SEQUENCE [LARGE SCALE GENOMIC DNA]</scope>
    <source>
        <strain evidence="3">KCTC 42805</strain>
    </source>
</reference>
<dbReference type="RefSeq" id="WP_381527198.1">
    <property type="nucleotide sequence ID" value="NZ_JBHULN010000023.1"/>
</dbReference>